<dbReference type="AlphaFoldDB" id="A0A074MAB4"/>
<dbReference type="Gene3D" id="3.10.20.30">
    <property type="match status" value="1"/>
</dbReference>
<protein>
    <recommendedName>
        <fullName evidence="3">Molybdopterin converting factor</fullName>
    </recommendedName>
</protein>
<name>A0A074MAB4_ERYLO</name>
<accession>A0A074MAB4</accession>
<dbReference type="Pfam" id="PF02597">
    <property type="entry name" value="ThiS"/>
    <property type="match status" value="1"/>
</dbReference>
<dbReference type="SUPFAM" id="SSF54285">
    <property type="entry name" value="MoaD/ThiS"/>
    <property type="match status" value="1"/>
</dbReference>
<dbReference type="EMBL" id="JMIW01000004">
    <property type="protein sequence ID" value="KEO89675.1"/>
    <property type="molecule type" value="Genomic_DNA"/>
</dbReference>
<evidence type="ECO:0000313" key="2">
    <source>
        <dbReference type="Proteomes" id="UP000027647"/>
    </source>
</evidence>
<gene>
    <name evidence="1" type="ORF">EH31_10990</name>
</gene>
<dbReference type="InterPro" id="IPR016155">
    <property type="entry name" value="Mopterin_synth/thiamin_S_b"/>
</dbReference>
<dbReference type="eggNOG" id="ENOG50317GQ">
    <property type="taxonomic scope" value="Bacteria"/>
</dbReference>
<evidence type="ECO:0008006" key="3">
    <source>
        <dbReference type="Google" id="ProtNLM"/>
    </source>
</evidence>
<sequence length="97" mass="10246">MPRRTWHPSEVELNQSLNVELCGKLADSYGGSVTLDISPSGLPVRELFEAVSSAYPLLAPILAGGRIRACVNETIVPDDAIIRQGDTAALFPPVSGG</sequence>
<dbReference type="InterPro" id="IPR012675">
    <property type="entry name" value="Beta-grasp_dom_sf"/>
</dbReference>
<organism evidence="1 2">
    <name type="scientific">Erythrobacter longus</name>
    <dbReference type="NCBI Taxonomy" id="1044"/>
    <lineage>
        <taxon>Bacteria</taxon>
        <taxon>Pseudomonadati</taxon>
        <taxon>Pseudomonadota</taxon>
        <taxon>Alphaproteobacteria</taxon>
        <taxon>Sphingomonadales</taxon>
        <taxon>Erythrobacteraceae</taxon>
        <taxon>Erythrobacter/Porphyrobacter group</taxon>
        <taxon>Erythrobacter</taxon>
    </lineage>
</organism>
<dbReference type="OrthoDB" id="9800712at2"/>
<keyword evidence="2" id="KW-1185">Reference proteome</keyword>
<comment type="caution">
    <text evidence="1">The sequence shown here is derived from an EMBL/GenBank/DDBJ whole genome shotgun (WGS) entry which is preliminary data.</text>
</comment>
<dbReference type="RefSeq" id="WP_161782142.1">
    <property type="nucleotide sequence ID" value="NZ_JMIW01000004.1"/>
</dbReference>
<dbReference type="InterPro" id="IPR003749">
    <property type="entry name" value="ThiS/MoaD-like"/>
</dbReference>
<dbReference type="Proteomes" id="UP000027647">
    <property type="component" value="Unassembled WGS sequence"/>
</dbReference>
<reference evidence="1 2" key="1">
    <citation type="submission" date="2014-04" db="EMBL/GenBank/DDBJ databases">
        <title>A comprehensive comparison of genomes of Erythrobacter spp. strains.</title>
        <authorList>
            <person name="Zheng Q."/>
        </authorList>
    </citation>
    <scope>NUCLEOTIDE SEQUENCE [LARGE SCALE GENOMIC DNA]</scope>
    <source>
        <strain evidence="1 2">DSM 6997</strain>
    </source>
</reference>
<proteinExistence type="predicted"/>
<dbReference type="STRING" id="1044.EH31_10990"/>
<evidence type="ECO:0000313" key="1">
    <source>
        <dbReference type="EMBL" id="KEO89675.1"/>
    </source>
</evidence>
<dbReference type="CDD" id="cd00754">
    <property type="entry name" value="Ubl_MoaD"/>
    <property type="match status" value="1"/>
</dbReference>